<dbReference type="AlphaFoldDB" id="A0A5B7HBM3"/>
<evidence type="ECO:0000313" key="3">
    <source>
        <dbReference type="Proteomes" id="UP000324222"/>
    </source>
</evidence>
<evidence type="ECO:0000256" key="1">
    <source>
        <dbReference type="SAM" id="MobiDB-lite"/>
    </source>
</evidence>
<gene>
    <name evidence="2" type="ORF">E2C01_060828</name>
</gene>
<proteinExistence type="predicted"/>
<organism evidence="2 3">
    <name type="scientific">Portunus trituberculatus</name>
    <name type="common">Swimming crab</name>
    <name type="synonym">Neptunus trituberculatus</name>
    <dbReference type="NCBI Taxonomy" id="210409"/>
    <lineage>
        <taxon>Eukaryota</taxon>
        <taxon>Metazoa</taxon>
        <taxon>Ecdysozoa</taxon>
        <taxon>Arthropoda</taxon>
        <taxon>Crustacea</taxon>
        <taxon>Multicrustacea</taxon>
        <taxon>Malacostraca</taxon>
        <taxon>Eumalacostraca</taxon>
        <taxon>Eucarida</taxon>
        <taxon>Decapoda</taxon>
        <taxon>Pleocyemata</taxon>
        <taxon>Brachyura</taxon>
        <taxon>Eubrachyura</taxon>
        <taxon>Portunoidea</taxon>
        <taxon>Portunidae</taxon>
        <taxon>Portuninae</taxon>
        <taxon>Portunus</taxon>
    </lineage>
</organism>
<feature type="compositionally biased region" description="Basic and acidic residues" evidence="1">
    <location>
        <begin position="79"/>
        <end position="96"/>
    </location>
</feature>
<keyword evidence="3" id="KW-1185">Reference proteome</keyword>
<dbReference type="Proteomes" id="UP000324222">
    <property type="component" value="Unassembled WGS sequence"/>
</dbReference>
<comment type="caution">
    <text evidence="2">The sequence shown here is derived from an EMBL/GenBank/DDBJ whole genome shotgun (WGS) entry which is preliminary data.</text>
</comment>
<dbReference type="EMBL" id="VSRR010025108">
    <property type="protein sequence ID" value="MPC66677.1"/>
    <property type="molecule type" value="Genomic_DNA"/>
</dbReference>
<accession>A0A5B7HBM3</accession>
<feature type="region of interest" description="Disordered" evidence="1">
    <location>
        <begin position="53"/>
        <end position="96"/>
    </location>
</feature>
<sequence length="96" mass="10894">MYRFTGHTISRLPYQWSQTPETPAKTWYYDPPLNTNHSQHLIIHSTSMGNGFVAPTSDDPVRTLTPNYSRLRGPAGNVAEKEKSEQGMKEDDKADK</sequence>
<evidence type="ECO:0000313" key="2">
    <source>
        <dbReference type="EMBL" id="MPC66677.1"/>
    </source>
</evidence>
<name>A0A5B7HBM3_PORTR</name>
<reference evidence="2 3" key="1">
    <citation type="submission" date="2019-05" db="EMBL/GenBank/DDBJ databases">
        <title>Another draft genome of Portunus trituberculatus and its Hox gene families provides insights of decapod evolution.</title>
        <authorList>
            <person name="Jeong J.-H."/>
            <person name="Song I."/>
            <person name="Kim S."/>
            <person name="Choi T."/>
            <person name="Kim D."/>
            <person name="Ryu S."/>
            <person name="Kim W."/>
        </authorList>
    </citation>
    <scope>NUCLEOTIDE SEQUENCE [LARGE SCALE GENOMIC DNA]</scope>
    <source>
        <tissue evidence="2">Muscle</tissue>
    </source>
</reference>
<protein>
    <submittedName>
        <fullName evidence="2">Uncharacterized protein</fullName>
    </submittedName>
</protein>